<gene>
    <name evidence="2" type="ORF">A2319_02025</name>
</gene>
<dbReference type="Proteomes" id="UP000176420">
    <property type="component" value="Unassembled WGS sequence"/>
</dbReference>
<keyword evidence="1" id="KW-1133">Transmembrane helix</keyword>
<keyword evidence="1" id="KW-0472">Membrane</keyword>
<keyword evidence="1" id="KW-0812">Transmembrane</keyword>
<dbReference type="InterPro" id="IPR043993">
    <property type="entry name" value="T4SS_pilin"/>
</dbReference>
<protein>
    <submittedName>
        <fullName evidence="2">Uncharacterized protein</fullName>
    </submittedName>
</protein>
<reference evidence="2 3" key="1">
    <citation type="journal article" date="2016" name="Nat. Commun.">
        <title>Thousands of microbial genomes shed light on interconnected biogeochemical processes in an aquifer system.</title>
        <authorList>
            <person name="Anantharaman K."/>
            <person name="Brown C.T."/>
            <person name="Hug L.A."/>
            <person name="Sharon I."/>
            <person name="Castelle C.J."/>
            <person name="Probst A.J."/>
            <person name="Thomas B.C."/>
            <person name="Singh A."/>
            <person name="Wilkins M.J."/>
            <person name="Karaoz U."/>
            <person name="Brodie E.L."/>
            <person name="Williams K.H."/>
            <person name="Hubbard S.S."/>
            <person name="Banfield J.F."/>
        </authorList>
    </citation>
    <scope>NUCLEOTIDE SEQUENCE [LARGE SCALE GENOMIC DNA]</scope>
</reference>
<evidence type="ECO:0000313" key="2">
    <source>
        <dbReference type="EMBL" id="OGY86521.1"/>
    </source>
</evidence>
<accession>A0A1G2BBI9</accession>
<evidence type="ECO:0000313" key="3">
    <source>
        <dbReference type="Proteomes" id="UP000176420"/>
    </source>
</evidence>
<comment type="caution">
    <text evidence="2">The sequence shown here is derived from an EMBL/GenBank/DDBJ whole genome shotgun (WGS) entry which is preliminary data.</text>
</comment>
<organism evidence="2 3">
    <name type="scientific">Candidatus Kerfeldbacteria bacterium RIFOXYB2_FULL_38_14</name>
    <dbReference type="NCBI Taxonomy" id="1798547"/>
    <lineage>
        <taxon>Bacteria</taxon>
        <taxon>Candidatus Kerfeldiibacteriota</taxon>
    </lineage>
</organism>
<name>A0A1G2BBI9_9BACT</name>
<proteinExistence type="predicted"/>
<sequence length="125" mass="13277">MKKLMQKISSVVAATVGGVFLVRSAALAQINTNYTDVKANLGDRDLRDIVQLAINVFLSLLALIAVVLILVGGFQWMTAGGNDEKVGAAKKRLISALIGLVIIFAAWAIVLFAFSQISSATETKV</sequence>
<dbReference type="EMBL" id="MHKI01000018">
    <property type="protein sequence ID" value="OGY86521.1"/>
    <property type="molecule type" value="Genomic_DNA"/>
</dbReference>
<dbReference type="AlphaFoldDB" id="A0A1G2BBI9"/>
<feature type="transmembrane region" description="Helical" evidence="1">
    <location>
        <begin position="93"/>
        <end position="114"/>
    </location>
</feature>
<feature type="transmembrane region" description="Helical" evidence="1">
    <location>
        <begin position="52"/>
        <end position="72"/>
    </location>
</feature>
<dbReference type="Pfam" id="PF18895">
    <property type="entry name" value="T4SS_pilin"/>
    <property type="match status" value="1"/>
</dbReference>
<evidence type="ECO:0000256" key="1">
    <source>
        <dbReference type="SAM" id="Phobius"/>
    </source>
</evidence>